<dbReference type="PIRSF" id="PIRSF010631">
    <property type="entry name" value="A-rhamnsds"/>
    <property type="match status" value="1"/>
</dbReference>
<dbReference type="Pfam" id="PF25788">
    <property type="entry name" value="Ig_Rha78A_N"/>
    <property type="match status" value="1"/>
</dbReference>
<evidence type="ECO:0000256" key="3">
    <source>
        <dbReference type="ARBA" id="ARBA00022801"/>
    </source>
</evidence>
<comment type="catalytic activity">
    <reaction evidence="1">
        <text>Hydrolysis of terminal non-reducing alpha-L-rhamnose residues in alpha-L-rhamnosides.</text>
        <dbReference type="EC" id="3.2.1.40"/>
    </reaction>
</comment>
<keyword evidence="3" id="KW-0378">Hydrolase</keyword>
<dbReference type="InterPro" id="IPR035396">
    <property type="entry name" value="Bac_rhamnosid6H"/>
</dbReference>
<dbReference type="PANTHER" id="PTHR33307:SF6">
    <property type="entry name" value="ALPHA-RHAMNOSIDASE (EUROFUNG)-RELATED"/>
    <property type="match status" value="1"/>
</dbReference>
<evidence type="ECO:0000313" key="9">
    <source>
        <dbReference type="Proteomes" id="UP000283387"/>
    </source>
</evidence>
<dbReference type="InterPro" id="IPR013737">
    <property type="entry name" value="Bac_rhamnosid_N"/>
</dbReference>
<dbReference type="InterPro" id="IPR008979">
    <property type="entry name" value="Galactose-bd-like_sf"/>
</dbReference>
<dbReference type="InterPro" id="IPR012341">
    <property type="entry name" value="6hp_glycosidase-like_sf"/>
</dbReference>
<feature type="domain" description="Alpha-L-rhamnosidase C-terminal" evidence="7">
    <location>
        <begin position="806"/>
        <end position="883"/>
    </location>
</feature>
<gene>
    <name evidence="8" type="ORF">BC643_0220</name>
</gene>
<dbReference type="OrthoDB" id="9766741at2"/>
<evidence type="ECO:0000259" key="7">
    <source>
        <dbReference type="Pfam" id="PF17390"/>
    </source>
</evidence>
<protein>
    <recommendedName>
        <fullName evidence="2">alpha-L-rhamnosidase</fullName>
        <ecNumber evidence="2">3.2.1.40</ecNumber>
    </recommendedName>
</protein>
<dbReference type="Pfam" id="PF17389">
    <property type="entry name" value="Bac_rhamnosid6H"/>
    <property type="match status" value="1"/>
</dbReference>
<evidence type="ECO:0000259" key="6">
    <source>
        <dbReference type="Pfam" id="PF17389"/>
    </source>
</evidence>
<evidence type="ECO:0000313" key="8">
    <source>
        <dbReference type="EMBL" id="RKD89886.1"/>
    </source>
</evidence>
<feature type="domain" description="Bacterial alpha-L-rhamnosidase N-terminal" evidence="5">
    <location>
        <begin position="173"/>
        <end position="343"/>
    </location>
</feature>
<dbReference type="GO" id="GO:0005975">
    <property type="term" value="P:carbohydrate metabolic process"/>
    <property type="evidence" value="ECO:0007669"/>
    <property type="project" value="InterPro"/>
</dbReference>
<name>A0A419W317_9BACT</name>
<dbReference type="InterPro" id="IPR016007">
    <property type="entry name" value="Alpha_rhamnosid"/>
</dbReference>
<dbReference type="InterPro" id="IPR008928">
    <property type="entry name" value="6-hairpin_glycosidase_sf"/>
</dbReference>
<dbReference type="InterPro" id="IPR035398">
    <property type="entry name" value="Bac_rhamnosid_C"/>
</dbReference>
<dbReference type="GO" id="GO:0030596">
    <property type="term" value="F:alpha-L-rhamnosidase activity"/>
    <property type="evidence" value="ECO:0007669"/>
    <property type="project" value="UniProtKB-EC"/>
</dbReference>
<dbReference type="Gene3D" id="2.60.40.10">
    <property type="entry name" value="Immunoglobulins"/>
    <property type="match status" value="1"/>
</dbReference>
<dbReference type="Gene3D" id="1.50.10.10">
    <property type="match status" value="1"/>
</dbReference>
<keyword evidence="9" id="KW-1185">Reference proteome</keyword>
<dbReference type="InterPro" id="IPR008902">
    <property type="entry name" value="Rhamnosid_concanavalin"/>
</dbReference>
<dbReference type="Gene3D" id="2.60.120.260">
    <property type="entry name" value="Galactose-binding domain-like"/>
    <property type="match status" value="2"/>
</dbReference>
<dbReference type="SUPFAM" id="SSF49785">
    <property type="entry name" value="Galactose-binding domain-like"/>
    <property type="match status" value="1"/>
</dbReference>
<dbReference type="Pfam" id="PF08531">
    <property type="entry name" value="Bac_rhamnosid_N"/>
    <property type="match status" value="1"/>
</dbReference>
<dbReference type="Gene3D" id="2.60.420.10">
    <property type="entry name" value="Maltose phosphorylase, domain 3"/>
    <property type="match status" value="1"/>
</dbReference>
<comment type="caution">
    <text evidence="8">The sequence shown here is derived from an EMBL/GenBank/DDBJ whole genome shotgun (WGS) entry which is preliminary data.</text>
</comment>
<evidence type="ECO:0000259" key="5">
    <source>
        <dbReference type="Pfam" id="PF08531"/>
    </source>
</evidence>
<reference evidence="8 9" key="1">
    <citation type="submission" date="2018-09" db="EMBL/GenBank/DDBJ databases">
        <title>Genomic Encyclopedia of Archaeal and Bacterial Type Strains, Phase II (KMG-II): from individual species to whole genera.</title>
        <authorList>
            <person name="Goeker M."/>
        </authorList>
    </citation>
    <scope>NUCLEOTIDE SEQUENCE [LARGE SCALE GENOMIC DNA]</scope>
    <source>
        <strain evidence="8 9">DSM 27148</strain>
    </source>
</reference>
<proteinExistence type="predicted"/>
<feature type="domain" description="Alpha-L-rhamnosidase concanavalin-like" evidence="4">
    <location>
        <begin position="355"/>
        <end position="453"/>
    </location>
</feature>
<dbReference type="PANTHER" id="PTHR33307">
    <property type="entry name" value="ALPHA-RHAMNOSIDASE (EUROFUNG)"/>
    <property type="match status" value="1"/>
</dbReference>
<evidence type="ECO:0000256" key="1">
    <source>
        <dbReference type="ARBA" id="ARBA00001445"/>
    </source>
</evidence>
<organism evidence="8 9">
    <name type="scientific">Mangrovibacterium diazotrophicum</name>
    <dbReference type="NCBI Taxonomy" id="1261403"/>
    <lineage>
        <taxon>Bacteria</taxon>
        <taxon>Pseudomonadati</taxon>
        <taxon>Bacteroidota</taxon>
        <taxon>Bacteroidia</taxon>
        <taxon>Marinilabiliales</taxon>
        <taxon>Prolixibacteraceae</taxon>
        <taxon>Mangrovibacterium</taxon>
    </lineage>
</organism>
<feature type="domain" description="Alpha-L-rhamnosidase six-hairpin glycosidase" evidence="6">
    <location>
        <begin position="461"/>
        <end position="803"/>
    </location>
</feature>
<dbReference type="Proteomes" id="UP000283387">
    <property type="component" value="Unassembled WGS sequence"/>
</dbReference>
<dbReference type="Pfam" id="PF05592">
    <property type="entry name" value="Bac_rhamnosid"/>
    <property type="match status" value="1"/>
</dbReference>
<dbReference type="EC" id="3.2.1.40" evidence="2"/>
<dbReference type="AlphaFoldDB" id="A0A419W317"/>
<dbReference type="EMBL" id="RAPN01000001">
    <property type="protein sequence ID" value="RKD89886.1"/>
    <property type="molecule type" value="Genomic_DNA"/>
</dbReference>
<dbReference type="SUPFAM" id="SSF48208">
    <property type="entry name" value="Six-hairpin glycosidases"/>
    <property type="match status" value="1"/>
</dbReference>
<evidence type="ECO:0000259" key="4">
    <source>
        <dbReference type="Pfam" id="PF05592"/>
    </source>
</evidence>
<evidence type="ECO:0000256" key="2">
    <source>
        <dbReference type="ARBA" id="ARBA00012652"/>
    </source>
</evidence>
<dbReference type="Pfam" id="PF17390">
    <property type="entry name" value="Bac_rhamnosid_C"/>
    <property type="match status" value="1"/>
</dbReference>
<accession>A0A419W317</accession>
<sequence>MNDKQTLTLLLILFLSATTFGQVSVGGLTCELLKDPAGIEILQPRLGWKIESDQRDIHQTAFQILVASTAEKLAADDADCWNSGKIDSDQSQLISYSGKELQSADNCFWKVKVWTNKGESEWSEPAQWSMGLLYFKDWRARWIGFDKAFPWDDDSFHARLSARYFRKEFNLKKAIQEAKAYIIGLGLYELSLNGEKVGESVLAPSPTDYHENIKYNIYDLTDELKKGENALGVVVGNGRYYATRQHYKGYKIKNFGFPKLLFQLVVKYTDGTTEYVISNNSWKGTADGPIRSNNEYDGEEYDARKEMPGWDTVGFDDSNWLEPEYVEQPDGKYEAQLNTNMKVLKEIKPVSVREQSPGKYILDLGQNFAGWLHLNVNGNAGDTITMRFGEILQDDGELFTTNLRDAQATAQYIVRGAGVESWEPKFVYYGFRYVEITGWPGKPTVDDFIGKVVSDDMAVHGTFSTSNAMINQIYHNAYWGILSNYKGMPVDCPQRNERQPWLGDRTVGCYGENFIFDNAALYRKWVDDIAYSQKPDGTVSDVAPAYWRYYSDNMSWCGTFLMVADMLYQHTGDTEPIIKHYAGMKKWLSYMEARYLEDGIMTKDSYGDWCEPPATIEEGRGKSADQKYPSALISTAYYYHYLELMQRFAKLSGNEQDIAGYQEQAGKVKDAFQITFYKAEQKGYGDNKLTENILAVAMGLVPDLKKEEVVGTIVKTIEETNNGHLSTGVIGTQWIMRTLTENGHADWAWKLATNTTYPSWGYMVENGATTIWELWNGNTAAPKMNSYNHVMMLGDLLIWFYEDLAGIKSSDQAVGYKQIEMKPQLIEGLDSVNASYKSPYGTIASSWTKTKKKFEWSISVPANTSALVSIPASSLNDIKESGKAIAGNAAFNVVKTEDGRVVLEVGSGSYHWTSKL</sequence>
<dbReference type="InterPro" id="IPR013783">
    <property type="entry name" value="Ig-like_fold"/>
</dbReference>
<dbReference type="RefSeq" id="WP_120271333.1">
    <property type="nucleotide sequence ID" value="NZ_RAPN01000001.1"/>
</dbReference>